<dbReference type="Gene3D" id="3.80.10.10">
    <property type="entry name" value="Ribonuclease Inhibitor"/>
    <property type="match status" value="1"/>
</dbReference>
<organism evidence="2 3">
    <name type="scientific">Phanerochaete carnosa (strain HHB-10118-sp)</name>
    <name type="common">White-rot fungus</name>
    <name type="synonym">Peniophora carnosa</name>
    <dbReference type="NCBI Taxonomy" id="650164"/>
    <lineage>
        <taxon>Eukaryota</taxon>
        <taxon>Fungi</taxon>
        <taxon>Dikarya</taxon>
        <taxon>Basidiomycota</taxon>
        <taxon>Agaricomycotina</taxon>
        <taxon>Agaricomycetes</taxon>
        <taxon>Polyporales</taxon>
        <taxon>Phanerochaetaceae</taxon>
        <taxon>Phanerochaete</taxon>
    </lineage>
</organism>
<name>K5ULU1_PHACS</name>
<evidence type="ECO:0000259" key="1">
    <source>
        <dbReference type="Pfam" id="PF12937"/>
    </source>
</evidence>
<dbReference type="OrthoDB" id="2791293at2759"/>
<evidence type="ECO:0000313" key="2">
    <source>
        <dbReference type="EMBL" id="EKM50651.1"/>
    </source>
</evidence>
<dbReference type="SUPFAM" id="SSF52047">
    <property type="entry name" value="RNI-like"/>
    <property type="match status" value="1"/>
</dbReference>
<dbReference type="InterPro" id="IPR001810">
    <property type="entry name" value="F-box_dom"/>
</dbReference>
<feature type="domain" description="F-box" evidence="1">
    <location>
        <begin position="6"/>
        <end position="50"/>
    </location>
</feature>
<gene>
    <name evidence="2" type="ORF">PHACADRAFT_130034</name>
</gene>
<dbReference type="GeneID" id="18908152"/>
<dbReference type="EMBL" id="JH930478">
    <property type="protein sequence ID" value="EKM50651.1"/>
    <property type="molecule type" value="Genomic_DNA"/>
</dbReference>
<dbReference type="HOGENOM" id="CLU_036316_4_1_1"/>
<dbReference type="RefSeq" id="XP_007400919.1">
    <property type="nucleotide sequence ID" value="XM_007400857.1"/>
</dbReference>
<dbReference type="SUPFAM" id="SSF81383">
    <property type="entry name" value="F-box domain"/>
    <property type="match status" value="1"/>
</dbReference>
<protein>
    <recommendedName>
        <fullName evidence="1">F-box domain-containing protein</fullName>
    </recommendedName>
</protein>
<dbReference type="Pfam" id="PF12937">
    <property type="entry name" value="F-box-like"/>
    <property type="match status" value="1"/>
</dbReference>
<accession>K5ULU1</accession>
<dbReference type="Proteomes" id="UP000008370">
    <property type="component" value="Unassembled WGS sequence"/>
</dbReference>
<dbReference type="InterPro" id="IPR032675">
    <property type="entry name" value="LRR_dom_sf"/>
</dbReference>
<evidence type="ECO:0000313" key="3">
    <source>
        <dbReference type="Proteomes" id="UP000008370"/>
    </source>
</evidence>
<keyword evidence="3" id="KW-1185">Reference proteome</keyword>
<dbReference type="InParanoid" id="K5ULU1"/>
<dbReference type="KEGG" id="pco:PHACADRAFT_130034"/>
<sequence length="418" mass="46486">MGLNATLPPELHDYIIDFLFDDKPSLVSCSLVCHDWRVTAQYHLFRTICVKHPATVESFTDFLGSAPQRIAASVRDLSLCGGGTSKDITYDAQLLVTTASIAACIARLPGLCALNLEGVWWSDATRATDAPRALPAHATSSLEKLSMRKVFTTPEVLFDTVCLFSTLGTLHVESVFWTFGIDRSDTAAVRVPTPPTLQHLIVGSGSTYNMLRCFLPTIQQRVDVSALQSLSLSFEHFNAWPELQDFLEDVSPHLRQLSLKFNRYLIVDESSQSQLSSLQLHSFSALHSFEVDLPADDTCSAQSRCTWSLLQLLLPQLPPSVRDLTVVHKSHLEALESRLAGVEWAALDSLLAGSTFKTLKDVRIRSESTGVMLSCEAQSFYFSSDDLWDYLEQHHKRTKLFLKGKLPQLEARGILSLE</sequence>
<dbReference type="CDD" id="cd09917">
    <property type="entry name" value="F-box_SF"/>
    <property type="match status" value="1"/>
</dbReference>
<dbReference type="AlphaFoldDB" id="K5ULU1"/>
<proteinExistence type="predicted"/>
<reference evidence="2 3" key="1">
    <citation type="journal article" date="2012" name="BMC Genomics">
        <title>Comparative genomics of the white-rot fungi, Phanerochaete carnosa and P. chrysosporium, to elucidate the genetic basis of the distinct wood types they colonize.</title>
        <authorList>
            <person name="Suzuki H."/>
            <person name="MacDonald J."/>
            <person name="Syed K."/>
            <person name="Salamov A."/>
            <person name="Hori C."/>
            <person name="Aerts A."/>
            <person name="Henrissat B."/>
            <person name="Wiebenga A."/>
            <person name="vanKuyk P.A."/>
            <person name="Barry K."/>
            <person name="Lindquist E."/>
            <person name="LaButti K."/>
            <person name="Lapidus A."/>
            <person name="Lucas S."/>
            <person name="Coutinho P."/>
            <person name="Gong Y."/>
            <person name="Samejima M."/>
            <person name="Mahadevan R."/>
            <person name="Abou-Zaid M."/>
            <person name="de Vries R.P."/>
            <person name="Igarashi K."/>
            <person name="Yadav J.S."/>
            <person name="Grigoriev I.V."/>
            <person name="Master E.R."/>
        </authorList>
    </citation>
    <scope>NUCLEOTIDE SEQUENCE [LARGE SCALE GENOMIC DNA]</scope>
    <source>
        <strain evidence="2 3">HHB-10118-sp</strain>
    </source>
</reference>
<dbReference type="InterPro" id="IPR036047">
    <property type="entry name" value="F-box-like_dom_sf"/>
</dbReference>